<evidence type="ECO:0000313" key="2">
    <source>
        <dbReference type="Proteomes" id="UP001222325"/>
    </source>
</evidence>
<name>A0AAD6XVW5_9AGAR</name>
<dbReference type="AlphaFoldDB" id="A0AAD6XVW5"/>
<reference evidence="1" key="1">
    <citation type="submission" date="2023-03" db="EMBL/GenBank/DDBJ databases">
        <title>Massive genome expansion in bonnet fungi (Mycena s.s.) driven by repeated elements and novel gene families across ecological guilds.</title>
        <authorList>
            <consortium name="Lawrence Berkeley National Laboratory"/>
            <person name="Harder C.B."/>
            <person name="Miyauchi S."/>
            <person name="Viragh M."/>
            <person name="Kuo A."/>
            <person name="Thoen E."/>
            <person name="Andreopoulos B."/>
            <person name="Lu D."/>
            <person name="Skrede I."/>
            <person name="Drula E."/>
            <person name="Henrissat B."/>
            <person name="Morin E."/>
            <person name="Kohler A."/>
            <person name="Barry K."/>
            <person name="LaButti K."/>
            <person name="Morin E."/>
            <person name="Salamov A."/>
            <person name="Lipzen A."/>
            <person name="Mereny Z."/>
            <person name="Hegedus B."/>
            <person name="Baldrian P."/>
            <person name="Stursova M."/>
            <person name="Weitz H."/>
            <person name="Taylor A."/>
            <person name="Grigoriev I.V."/>
            <person name="Nagy L.G."/>
            <person name="Martin F."/>
            <person name="Kauserud H."/>
        </authorList>
    </citation>
    <scope>NUCLEOTIDE SEQUENCE</scope>
    <source>
        <strain evidence="1">CBHHK173m</strain>
    </source>
</reference>
<gene>
    <name evidence="1" type="ORF">B0H15DRAFT_799965</name>
</gene>
<keyword evidence="2" id="KW-1185">Reference proteome</keyword>
<dbReference type="EMBL" id="JARJCN010000020">
    <property type="protein sequence ID" value="KAJ7091524.1"/>
    <property type="molecule type" value="Genomic_DNA"/>
</dbReference>
<organism evidence="1 2">
    <name type="scientific">Mycena belliarum</name>
    <dbReference type="NCBI Taxonomy" id="1033014"/>
    <lineage>
        <taxon>Eukaryota</taxon>
        <taxon>Fungi</taxon>
        <taxon>Dikarya</taxon>
        <taxon>Basidiomycota</taxon>
        <taxon>Agaricomycotina</taxon>
        <taxon>Agaricomycetes</taxon>
        <taxon>Agaricomycetidae</taxon>
        <taxon>Agaricales</taxon>
        <taxon>Marasmiineae</taxon>
        <taxon>Mycenaceae</taxon>
        <taxon>Mycena</taxon>
    </lineage>
</organism>
<dbReference type="Proteomes" id="UP001222325">
    <property type="component" value="Unassembled WGS sequence"/>
</dbReference>
<evidence type="ECO:0000313" key="1">
    <source>
        <dbReference type="EMBL" id="KAJ7091524.1"/>
    </source>
</evidence>
<accession>A0AAD6XVW5</accession>
<protein>
    <submittedName>
        <fullName evidence="1">Uncharacterized protein</fullName>
    </submittedName>
</protein>
<sequence>MSSLDVAPPAVPITQPAQRTVDPVPYRNYRVYGFLVNDAVLLDYALRSHLGTDEDEMQRNYAIGMAAGCIADDFGIYPFLIAGVWYNGKPRTCVAIASEDFHDHMLQVDKENVEKLKKMFHTQKPPRWFTHV</sequence>
<proteinExistence type="predicted"/>
<comment type="caution">
    <text evidence="1">The sequence shown here is derived from an EMBL/GenBank/DDBJ whole genome shotgun (WGS) entry which is preliminary data.</text>
</comment>